<keyword evidence="3" id="KW-1185">Reference proteome</keyword>
<evidence type="ECO:0000313" key="2">
    <source>
        <dbReference type="EMBL" id="TWU18544.1"/>
    </source>
</evidence>
<protein>
    <submittedName>
        <fullName evidence="2">Uncharacterized protein</fullName>
    </submittedName>
</protein>
<accession>A0A5C6C5F1</accession>
<keyword evidence="1" id="KW-0472">Membrane</keyword>
<proteinExistence type="predicted"/>
<comment type="caution">
    <text evidence="2">The sequence shown here is derived from an EMBL/GenBank/DDBJ whole genome shotgun (WGS) entry which is preliminary data.</text>
</comment>
<reference evidence="2 3" key="1">
    <citation type="journal article" date="2020" name="Antonie Van Leeuwenhoek">
        <title>Rhodopirellula heiligendammensis sp. nov., Rhodopirellula pilleata sp. nov., and Rhodopirellula solitaria sp. nov. isolated from natural or artificial marine surfaces in Northern Germany and California, USA, and emended description of the genus Rhodopirellula.</title>
        <authorList>
            <person name="Kallscheuer N."/>
            <person name="Wiegand S."/>
            <person name="Jogler M."/>
            <person name="Boedeker C."/>
            <person name="Peeters S.H."/>
            <person name="Rast P."/>
            <person name="Heuer A."/>
            <person name="Jetten M.S.M."/>
            <person name="Rohde M."/>
            <person name="Jogler C."/>
        </authorList>
    </citation>
    <scope>NUCLEOTIDE SEQUENCE [LARGE SCALE GENOMIC DNA]</scope>
    <source>
        <strain evidence="2 3">Poly21</strain>
    </source>
</reference>
<name>A0A5C6C5F1_9BACT</name>
<feature type="transmembrane region" description="Helical" evidence="1">
    <location>
        <begin position="105"/>
        <end position="127"/>
    </location>
</feature>
<evidence type="ECO:0000313" key="3">
    <source>
        <dbReference type="Proteomes" id="UP000319908"/>
    </source>
</evidence>
<dbReference type="OrthoDB" id="9897101at2"/>
<sequence>MTRFATTAEIRAVNDSSAFNYAFRYAAFYIAAIALSFVLQVFKLTSTNPTFFAVMVAYLCTRPSTKPRFRALSRFAVAVVLSAILSLLSWLVYRYLGKTESTSAAWVFAAVFYTVIFGNIESLSYWWTCLVTPGRSPETKNER</sequence>
<gene>
    <name evidence="2" type="ORF">Poly21_07080</name>
</gene>
<organism evidence="2 3">
    <name type="scientific">Allorhodopirellula heiligendammensis</name>
    <dbReference type="NCBI Taxonomy" id="2714739"/>
    <lineage>
        <taxon>Bacteria</taxon>
        <taxon>Pseudomonadati</taxon>
        <taxon>Planctomycetota</taxon>
        <taxon>Planctomycetia</taxon>
        <taxon>Pirellulales</taxon>
        <taxon>Pirellulaceae</taxon>
        <taxon>Allorhodopirellula</taxon>
    </lineage>
</organism>
<dbReference type="Proteomes" id="UP000319908">
    <property type="component" value="Unassembled WGS sequence"/>
</dbReference>
<keyword evidence="1" id="KW-1133">Transmembrane helix</keyword>
<feature type="transmembrane region" description="Helical" evidence="1">
    <location>
        <begin position="21"/>
        <end position="42"/>
    </location>
</feature>
<dbReference type="EMBL" id="SJPU01000001">
    <property type="protein sequence ID" value="TWU18544.1"/>
    <property type="molecule type" value="Genomic_DNA"/>
</dbReference>
<keyword evidence="1" id="KW-0812">Transmembrane</keyword>
<dbReference type="AlphaFoldDB" id="A0A5C6C5F1"/>
<evidence type="ECO:0000256" key="1">
    <source>
        <dbReference type="SAM" id="Phobius"/>
    </source>
</evidence>
<feature type="transmembrane region" description="Helical" evidence="1">
    <location>
        <begin position="71"/>
        <end position="93"/>
    </location>
</feature>
<dbReference type="RefSeq" id="WP_146405572.1">
    <property type="nucleotide sequence ID" value="NZ_SJPU01000001.1"/>
</dbReference>